<proteinExistence type="inferred from homology"/>
<evidence type="ECO:0000256" key="2">
    <source>
        <dbReference type="ARBA" id="ARBA00005874"/>
    </source>
</evidence>
<keyword evidence="9" id="KW-0378">Hydrolase</keyword>
<keyword evidence="6" id="KW-0012">Acyltransferase</keyword>
<dbReference type="EC" id="2.3.1.20" evidence="4"/>
<dbReference type="EC" id="2.3.1.122" evidence="3"/>
<dbReference type="PANTHER" id="PTHR48098:SF1">
    <property type="entry name" value="DIACYLGLYCEROL ACYLTRANSFERASE_MYCOLYLTRANSFERASE AG85A"/>
    <property type="match status" value="1"/>
</dbReference>
<evidence type="ECO:0000256" key="1">
    <source>
        <dbReference type="ARBA" id="ARBA00000697"/>
    </source>
</evidence>
<comment type="catalytic activity">
    <reaction evidence="1">
        <text>2 alpha,alpha'-trehalose 6-mycolate = alpha,alpha'-trehalose 6,6'-bismycolate + alpha,alpha-trehalose</text>
        <dbReference type="Rhea" id="RHEA:23472"/>
        <dbReference type="ChEBI" id="CHEBI:16551"/>
        <dbReference type="ChEBI" id="CHEBI:18195"/>
        <dbReference type="ChEBI" id="CHEBI:18234"/>
        <dbReference type="EC" id="2.3.1.122"/>
    </reaction>
</comment>
<evidence type="ECO:0000256" key="4">
    <source>
        <dbReference type="ARBA" id="ARBA00013244"/>
    </source>
</evidence>
<dbReference type="SUPFAM" id="SSF53474">
    <property type="entry name" value="alpha/beta-Hydrolases"/>
    <property type="match status" value="1"/>
</dbReference>
<dbReference type="PANTHER" id="PTHR48098">
    <property type="entry name" value="ENTEROCHELIN ESTERASE-RELATED"/>
    <property type="match status" value="1"/>
</dbReference>
<gene>
    <name evidence="9" type="ORF">BXY45_108142</name>
</gene>
<evidence type="ECO:0000256" key="7">
    <source>
        <dbReference type="ARBA" id="ARBA00032572"/>
    </source>
</evidence>
<comment type="similarity">
    <text evidence="2">Belongs to the mycobacterial A85 antigen family.</text>
</comment>
<name>A0A316A909_9ACTN</name>
<dbReference type="InterPro" id="IPR029058">
    <property type="entry name" value="AB_hydrolase_fold"/>
</dbReference>
<evidence type="ECO:0000256" key="6">
    <source>
        <dbReference type="ARBA" id="ARBA00023315"/>
    </source>
</evidence>
<protein>
    <recommendedName>
        <fullName evidence="7">Acyl-CoA:diacylglycerol acyltransferase</fullName>
        <ecNumber evidence="3">2.3.1.122</ecNumber>
        <ecNumber evidence="4">2.3.1.20</ecNumber>
    </recommendedName>
</protein>
<dbReference type="InterPro" id="IPR050583">
    <property type="entry name" value="Mycobacterial_A85_antigen"/>
</dbReference>
<dbReference type="PROSITE" id="PS51318">
    <property type="entry name" value="TAT"/>
    <property type="match status" value="1"/>
</dbReference>
<dbReference type="Pfam" id="PF00756">
    <property type="entry name" value="Esterase"/>
    <property type="match status" value="1"/>
</dbReference>
<evidence type="ECO:0000313" key="9">
    <source>
        <dbReference type="EMBL" id="PWJ54235.1"/>
    </source>
</evidence>
<keyword evidence="10" id="KW-1185">Reference proteome</keyword>
<dbReference type="AlphaFoldDB" id="A0A316A909"/>
<dbReference type="InterPro" id="IPR006311">
    <property type="entry name" value="TAT_signal"/>
</dbReference>
<evidence type="ECO:0000256" key="5">
    <source>
        <dbReference type="ARBA" id="ARBA00022679"/>
    </source>
</evidence>
<evidence type="ECO:0000313" key="10">
    <source>
        <dbReference type="Proteomes" id="UP000245469"/>
    </source>
</evidence>
<reference evidence="9 10" key="1">
    <citation type="submission" date="2018-03" db="EMBL/GenBank/DDBJ databases">
        <title>Genomic Encyclopedia of Archaeal and Bacterial Type Strains, Phase II (KMG-II): from individual species to whole genera.</title>
        <authorList>
            <person name="Goeker M."/>
        </authorList>
    </citation>
    <scope>NUCLEOTIDE SEQUENCE [LARGE SCALE GENOMIC DNA]</scope>
    <source>
        <strain evidence="9 10">DSM 44889</strain>
    </source>
</reference>
<dbReference type="InterPro" id="IPR000801">
    <property type="entry name" value="Esterase-like"/>
</dbReference>
<evidence type="ECO:0000256" key="8">
    <source>
        <dbReference type="ARBA" id="ARBA00048109"/>
    </source>
</evidence>
<comment type="catalytic activity">
    <reaction evidence="8">
        <text>an acyl-CoA + a 1,2-diacyl-sn-glycerol = a triacyl-sn-glycerol + CoA</text>
        <dbReference type="Rhea" id="RHEA:10868"/>
        <dbReference type="ChEBI" id="CHEBI:17815"/>
        <dbReference type="ChEBI" id="CHEBI:57287"/>
        <dbReference type="ChEBI" id="CHEBI:58342"/>
        <dbReference type="ChEBI" id="CHEBI:64615"/>
        <dbReference type="EC" id="2.3.1.20"/>
    </reaction>
</comment>
<dbReference type="GO" id="GO:0016787">
    <property type="term" value="F:hydrolase activity"/>
    <property type="evidence" value="ECO:0007669"/>
    <property type="project" value="UniProtKB-KW"/>
</dbReference>
<dbReference type="GO" id="GO:0050348">
    <property type="term" value="F:trehalose O-mycolyltransferase activity"/>
    <property type="evidence" value="ECO:0007669"/>
    <property type="project" value="UniProtKB-EC"/>
</dbReference>
<dbReference type="GO" id="GO:0004144">
    <property type="term" value="F:diacylglycerol O-acyltransferase activity"/>
    <property type="evidence" value="ECO:0007669"/>
    <property type="project" value="UniProtKB-EC"/>
</dbReference>
<keyword evidence="5" id="KW-0808">Transferase</keyword>
<dbReference type="Gene3D" id="3.40.50.1820">
    <property type="entry name" value="alpha/beta hydrolase"/>
    <property type="match status" value="1"/>
</dbReference>
<evidence type="ECO:0000256" key="3">
    <source>
        <dbReference type="ARBA" id="ARBA00012820"/>
    </source>
</evidence>
<accession>A0A316A909</accession>
<comment type="caution">
    <text evidence="9">The sequence shown here is derived from an EMBL/GenBank/DDBJ whole genome shotgun (WGS) entry which is preliminary data.</text>
</comment>
<organism evidence="9 10">
    <name type="scientific">Quadrisphaera granulorum</name>
    <dbReference type="NCBI Taxonomy" id="317664"/>
    <lineage>
        <taxon>Bacteria</taxon>
        <taxon>Bacillati</taxon>
        <taxon>Actinomycetota</taxon>
        <taxon>Actinomycetes</taxon>
        <taxon>Kineosporiales</taxon>
        <taxon>Kineosporiaceae</taxon>
        <taxon>Quadrisphaera</taxon>
    </lineage>
</organism>
<dbReference type="EMBL" id="QGDQ01000008">
    <property type="protein sequence ID" value="PWJ54235.1"/>
    <property type="molecule type" value="Genomic_DNA"/>
</dbReference>
<dbReference type="Proteomes" id="UP000245469">
    <property type="component" value="Unassembled WGS sequence"/>
</dbReference>
<sequence length="308" mass="31740">MTINDLRTTSRQRSYGPVVEISRRRALALFAGGAAVAAGGLGAAWRELRPAPGPGPDAMPTSSPGALAGGTFASRACGREVAWQLALPPGASERTGLPVALVLHGRGGDVSAAFAQLHLDGFLAEVVTAGTPPFALASVDGGDHSYWHRRATGEDPQAMLLEEYLPLLASRGLRTERFGAFGWSMGGYGALLLAQTLAQSGGPQRVAAVAASSPALWSRARDTADGAFDDAKDFAAHDVVGHPQQLAGVPVRLACGDDDPFAPVTHAFAPTVPDLAGTDFGPGSHTRGYWRATAAGQLRFLGEALAGV</sequence>